<dbReference type="PANTHER" id="PTHR12236">
    <property type="entry name" value="STRUCTURAL CONTITUENT OF CUTICLE"/>
    <property type="match status" value="1"/>
</dbReference>
<dbReference type="GO" id="GO:0005615">
    <property type="term" value="C:extracellular space"/>
    <property type="evidence" value="ECO:0007669"/>
    <property type="project" value="TreeGrafter"/>
</dbReference>
<dbReference type="AlphaFoldDB" id="A0A8J9VD93"/>
<dbReference type="GO" id="GO:0031012">
    <property type="term" value="C:extracellular matrix"/>
    <property type="evidence" value="ECO:0007669"/>
    <property type="project" value="TreeGrafter"/>
</dbReference>
<dbReference type="PROSITE" id="PS51155">
    <property type="entry name" value="CHIT_BIND_RR_2"/>
    <property type="match status" value="1"/>
</dbReference>
<keyword evidence="1 3" id="KW-0193">Cuticle</keyword>
<evidence type="ECO:0000313" key="6">
    <source>
        <dbReference type="Proteomes" id="UP000838878"/>
    </source>
</evidence>
<reference evidence="5" key="1">
    <citation type="submission" date="2021-12" db="EMBL/GenBank/DDBJ databases">
        <authorList>
            <person name="Martin H S."/>
        </authorList>
    </citation>
    <scope>NUCLEOTIDE SEQUENCE</scope>
</reference>
<accession>A0A8J9VD93</accession>
<dbReference type="OrthoDB" id="7345025at2759"/>
<feature type="region of interest" description="Disordered" evidence="4">
    <location>
        <begin position="1"/>
        <end position="24"/>
    </location>
</feature>
<evidence type="ECO:0000256" key="1">
    <source>
        <dbReference type="ARBA" id="ARBA00022460"/>
    </source>
</evidence>
<keyword evidence="2" id="KW-0732">Signal</keyword>
<dbReference type="InterPro" id="IPR051217">
    <property type="entry name" value="Insect_Cuticle_Struc_Prot"/>
</dbReference>
<dbReference type="PRINTS" id="PR00947">
    <property type="entry name" value="CUTICLE"/>
</dbReference>
<dbReference type="PANTHER" id="PTHR12236:SF95">
    <property type="entry name" value="CUTICULAR PROTEIN 76BD, ISOFORM C-RELATED"/>
    <property type="match status" value="1"/>
</dbReference>
<dbReference type="Proteomes" id="UP000838878">
    <property type="component" value="Chromosome 4"/>
</dbReference>
<dbReference type="GO" id="GO:0042302">
    <property type="term" value="F:structural constituent of cuticle"/>
    <property type="evidence" value="ECO:0007669"/>
    <property type="project" value="UniProtKB-UniRule"/>
</dbReference>
<dbReference type="Pfam" id="PF00379">
    <property type="entry name" value="Chitin_bind_4"/>
    <property type="match status" value="1"/>
</dbReference>
<dbReference type="EMBL" id="OV170224">
    <property type="protein sequence ID" value="CAH0724280.1"/>
    <property type="molecule type" value="Genomic_DNA"/>
</dbReference>
<keyword evidence="6" id="KW-1185">Reference proteome</keyword>
<proteinExistence type="predicted"/>
<evidence type="ECO:0000256" key="2">
    <source>
        <dbReference type="ARBA" id="ARBA00022729"/>
    </source>
</evidence>
<protein>
    <submittedName>
        <fullName evidence="5">Uncharacterized protein</fullName>
    </submittedName>
</protein>
<dbReference type="PROSITE" id="PS00233">
    <property type="entry name" value="CHIT_BIND_RR_1"/>
    <property type="match status" value="1"/>
</dbReference>
<evidence type="ECO:0000256" key="4">
    <source>
        <dbReference type="SAM" id="MobiDB-lite"/>
    </source>
</evidence>
<feature type="non-terminal residue" evidence="5">
    <location>
        <position position="240"/>
    </location>
</feature>
<dbReference type="InterPro" id="IPR000618">
    <property type="entry name" value="Insect_cuticle"/>
</dbReference>
<gene>
    <name evidence="5" type="ORF">BINO364_LOCUS10012</name>
</gene>
<name>A0A8J9VD93_9NEOP</name>
<dbReference type="InterPro" id="IPR031311">
    <property type="entry name" value="CHIT_BIND_RR_consensus"/>
</dbReference>
<sequence>MTEVQTFMLNTQMNAPSGTRTSPTRLRPLAQQVSCLVAINAVAGNPPALVSYAEVGSIPNPNYHFNYAVNDPSTGDNKAQWETREGDVVRGAYSLVEPDGNVRVVEYTADPVRGFNAVVKRSGPNVHSVSVPVAAVAAPVAVAKPLFEPAVAPIAQQIYEPNLDEYGLITKPIYEPIDDYGVAPIAPIDDIAPLKSYDYAPAPWVSLSGTSYGSKGNIVRRWTAGPISLHGKTLTIKTKN</sequence>
<evidence type="ECO:0000256" key="3">
    <source>
        <dbReference type="PROSITE-ProRule" id="PRU00497"/>
    </source>
</evidence>
<organism evidence="5 6">
    <name type="scientific">Brenthis ino</name>
    <name type="common">lesser marbled fritillary</name>
    <dbReference type="NCBI Taxonomy" id="405034"/>
    <lineage>
        <taxon>Eukaryota</taxon>
        <taxon>Metazoa</taxon>
        <taxon>Ecdysozoa</taxon>
        <taxon>Arthropoda</taxon>
        <taxon>Hexapoda</taxon>
        <taxon>Insecta</taxon>
        <taxon>Pterygota</taxon>
        <taxon>Neoptera</taxon>
        <taxon>Endopterygota</taxon>
        <taxon>Lepidoptera</taxon>
        <taxon>Glossata</taxon>
        <taxon>Ditrysia</taxon>
        <taxon>Papilionoidea</taxon>
        <taxon>Nymphalidae</taxon>
        <taxon>Heliconiinae</taxon>
        <taxon>Argynnini</taxon>
        <taxon>Brenthis</taxon>
    </lineage>
</organism>
<evidence type="ECO:0000313" key="5">
    <source>
        <dbReference type="EMBL" id="CAH0724280.1"/>
    </source>
</evidence>